<dbReference type="EMBL" id="CAJOBR010035292">
    <property type="protein sequence ID" value="CAF5010050.1"/>
    <property type="molecule type" value="Genomic_DNA"/>
</dbReference>
<gene>
    <name evidence="2" type="ORF">QYT958_LOCUS38987</name>
</gene>
<evidence type="ECO:0000259" key="1">
    <source>
        <dbReference type="Pfam" id="PF17391"/>
    </source>
</evidence>
<dbReference type="Gene3D" id="3.40.1770.10">
    <property type="entry name" value="Urocanase superfamily"/>
    <property type="match status" value="1"/>
</dbReference>
<name>A0A822B0T8_9BILA</name>
<evidence type="ECO:0000313" key="3">
    <source>
        <dbReference type="Proteomes" id="UP000663848"/>
    </source>
</evidence>
<dbReference type="InterPro" id="IPR035400">
    <property type="entry name" value="Urocanase_N"/>
</dbReference>
<dbReference type="InterPro" id="IPR023637">
    <property type="entry name" value="Urocanase-like"/>
</dbReference>
<dbReference type="PANTHER" id="PTHR12216:SF3">
    <property type="entry name" value="UROCANATE HYDRATASE"/>
    <property type="match status" value="1"/>
</dbReference>
<reference evidence="2" key="1">
    <citation type="submission" date="2021-02" db="EMBL/GenBank/DDBJ databases">
        <authorList>
            <person name="Nowell W R."/>
        </authorList>
    </citation>
    <scope>NUCLEOTIDE SEQUENCE</scope>
</reference>
<dbReference type="Pfam" id="PF17391">
    <property type="entry name" value="Urocanase_N"/>
    <property type="match status" value="1"/>
</dbReference>
<feature type="domain" description="Urocanase N-terminal" evidence="1">
    <location>
        <begin position="10"/>
        <end position="127"/>
    </location>
</feature>
<sequence>MYRFQPDIEMRAYPIDEYPCKCKAAAAIMLMIMNNLDRRVAQFPDELVTYGGNGQAFSNWAQFVLVMHYLSTMTDDQVLVMYSGHPMGLFPSRSDFSPRLVITNGLVVPNYSSTNDYDRMFALGCTM</sequence>
<dbReference type="PANTHER" id="PTHR12216">
    <property type="entry name" value="UROCANATE HYDRATASE"/>
    <property type="match status" value="1"/>
</dbReference>
<dbReference type="AlphaFoldDB" id="A0A822B0T8"/>
<dbReference type="GO" id="GO:0006548">
    <property type="term" value="P:L-histidine catabolic process"/>
    <property type="evidence" value="ECO:0007669"/>
    <property type="project" value="TreeGrafter"/>
</dbReference>
<accession>A0A822B0T8</accession>
<dbReference type="SUPFAM" id="SSF111326">
    <property type="entry name" value="Urocanase"/>
    <property type="match status" value="1"/>
</dbReference>
<protein>
    <recommendedName>
        <fullName evidence="1">Urocanase N-terminal domain-containing protein</fullName>
    </recommendedName>
</protein>
<dbReference type="Proteomes" id="UP000663848">
    <property type="component" value="Unassembled WGS sequence"/>
</dbReference>
<dbReference type="InterPro" id="IPR036190">
    <property type="entry name" value="Urocanase_sf"/>
</dbReference>
<evidence type="ECO:0000313" key="2">
    <source>
        <dbReference type="EMBL" id="CAF5010050.1"/>
    </source>
</evidence>
<proteinExistence type="predicted"/>
<organism evidence="2 3">
    <name type="scientific">Rotaria socialis</name>
    <dbReference type="NCBI Taxonomy" id="392032"/>
    <lineage>
        <taxon>Eukaryota</taxon>
        <taxon>Metazoa</taxon>
        <taxon>Spiralia</taxon>
        <taxon>Gnathifera</taxon>
        <taxon>Rotifera</taxon>
        <taxon>Eurotatoria</taxon>
        <taxon>Bdelloidea</taxon>
        <taxon>Philodinida</taxon>
        <taxon>Philodinidae</taxon>
        <taxon>Rotaria</taxon>
    </lineage>
</organism>
<comment type="caution">
    <text evidence="2">The sequence shown here is derived from an EMBL/GenBank/DDBJ whole genome shotgun (WGS) entry which is preliminary data.</text>
</comment>
<dbReference type="GO" id="GO:0016153">
    <property type="term" value="F:urocanate hydratase activity"/>
    <property type="evidence" value="ECO:0007669"/>
    <property type="project" value="TreeGrafter"/>
</dbReference>